<feature type="binding site" evidence="7">
    <location>
        <position position="68"/>
    </location>
    <ligand>
        <name>5-hydroxyisourate</name>
        <dbReference type="ChEBI" id="CHEBI:18072"/>
    </ligand>
</feature>
<feature type="binding site" evidence="7">
    <location>
        <position position="169"/>
    </location>
    <ligand>
        <name>urate</name>
        <dbReference type="ChEBI" id="CHEBI:17775"/>
    </ligand>
</feature>
<feature type="binding site" evidence="7">
    <location>
        <position position="260"/>
    </location>
    <ligand>
        <name>O2</name>
        <dbReference type="ChEBI" id="CHEBI:15379"/>
    </ligand>
</feature>
<dbReference type="Gene3D" id="3.10.270.10">
    <property type="entry name" value="Urate Oxidase"/>
    <property type="match status" value="1"/>
</dbReference>
<keyword evidence="10" id="KW-1185">Reference proteome</keyword>
<reference evidence="9 10" key="1">
    <citation type="submission" date="2016-10" db="EMBL/GenBank/DDBJ databases">
        <authorList>
            <person name="de Groot N.N."/>
        </authorList>
    </citation>
    <scope>NUCLEOTIDE SEQUENCE [LARGE SCALE GENOMIC DNA]</scope>
    <source>
        <strain evidence="9 10">DSM 44892</strain>
    </source>
</reference>
<evidence type="ECO:0000256" key="2">
    <source>
        <dbReference type="ARBA" id="ARBA00009760"/>
    </source>
</evidence>
<dbReference type="NCBIfam" id="TIGR03383">
    <property type="entry name" value="urate_oxi"/>
    <property type="match status" value="1"/>
</dbReference>
<feature type="binding site" evidence="7">
    <location>
        <position position="68"/>
    </location>
    <ligand>
        <name>O2</name>
        <dbReference type="ChEBI" id="CHEBI:15379"/>
    </ligand>
</feature>
<comment type="catalytic activity">
    <reaction evidence="5 8">
        <text>urate + O2 + H2O = 5-hydroxyisourate + H2O2</text>
        <dbReference type="Rhea" id="RHEA:21368"/>
        <dbReference type="ChEBI" id="CHEBI:15377"/>
        <dbReference type="ChEBI" id="CHEBI:15379"/>
        <dbReference type="ChEBI" id="CHEBI:16240"/>
        <dbReference type="ChEBI" id="CHEBI:17775"/>
        <dbReference type="ChEBI" id="CHEBI:18072"/>
        <dbReference type="EC" id="1.7.3.3"/>
    </reaction>
</comment>
<dbReference type="PIRSF" id="PIRSF000241">
    <property type="entry name" value="Urate_oxidase"/>
    <property type="match status" value="1"/>
</dbReference>
<dbReference type="UniPathway" id="UPA00394">
    <property type="reaction ID" value="UER00650"/>
</dbReference>
<dbReference type="EC" id="1.7.3.3" evidence="5 8"/>
<feature type="binding site" evidence="7">
    <location>
        <position position="260"/>
    </location>
    <ligand>
        <name>5-hydroxyisourate</name>
        <dbReference type="ChEBI" id="CHEBI:18072"/>
    </ligand>
</feature>
<keyword evidence="3 5" id="KW-0659">Purine metabolism</keyword>
<feature type="binding site" evidence="7">
    <location>
        <position position="69"/>
    </location>
    <ligand>
        <name>urate</name>
        <dbReference type="ChEBI" id="CHEBI:17775"/>
    </ligand>
</feature>
<sequence length="314" mass="34776">MTMVTGRSELTGEIVLGANQYGKAENRVVRITRDTPRHEIRDMNVTTCLRGEFADAYLTGDQGAVLPTDTQKNTAYSYAKEKGVDSIEDYALALARHFVDDIGPVTSARVEVEEYAWQRVVVDGTEHDHTWIRQGQETRTAAVTVDDTGAWVVSGLKDLVILKSTGSEFSGFLSDGYTTLPPTDDRMMATSLVMQWRHTAGAGEAGSVDWNDVYRGVRETAVGVFANLHSLALQQTLFQMGKAILERYPDIAEVRLSAPNKHHFDYDLGRFGVENRGEVFHADDRPYGLIQATVERSDAPDAGPAWRPYAGWLS</sequence>
<accession>A0A1G8BEC1</accession>
<feature type="active site" description="Charge relay system" evidence="6">
    <location>
        <position position="262"/>
    </location>
</feature>
<feature type="binding site" evidence="7">
    <location>
        <position position="234"/>
    </location>
    <ligand>
        <name>urate</name>
        <dbReference type="ChEBI" id="CHEBI:17775"/>
    </ligand>
</feature>
<gene>
    <name evidence="9" type="ORF">SAMN05444695_101840</name>
</gene>
<name>A0A1G8BEC1_9NOCA</name>
<proteinExistence type="inferred from homology"/>
<dbReference type="GO" id="GO:0004846">
    <property type="term" value="F:urate oxidase activity"/>
    <property type="evidence" value="ECO:0007669"/>
    <property type="project" value="UniProtKB-EC"/>
</dbReference>
<dbReference type="PRINTS" id="PR00093">
    <property type="entry name" value="URICASE"/>
</dbReference>
<evidence type="ECO:0000313" key="10">
    <source>
        <dbReference type="Proteomes" id="UP000183263"/>
    </source>
</evidence>
<dbReference type="Proteomes" id="UP000183263">
    <property type="component" value="Unassembled WGS sequence"/>
</dbReference>
<feature type="binding site" evidence="7">
    <location>
        <position position="186"/>
    </location>
    <ligand>
        <name>5-hydroxyisourate</name>
        <dbReference type="ChEBI" id="CHEBI:18072"/>
    </ligand>
</feature>
<dbReference type="PANTHER" id="PTHR42874">
    <property type="entry name" value="URICASE"/>
    <property type="match status" value="1"/>
</dbReference>
<organism evidence="9 10">
    <name type="scientific">Rhodococcus triatomae</name>
    <dbReference type="NCBI Taxonomy" id="300028"/>
    <lineage>
        <taxon>Bacteria</taxon>
        <taxon>Bacillati</taxon>
        <taxon>Actinomycetota</taxon>
        <taxon>Actinomycetes</taxon>
        <taxon>Mycobacteriales</taxon>
        <taxon>Nocardiaceae</taxon>
        <taxon>Rhodococcus</taxon>
    </lineage>
</organism>
<evidence type="ECO:0000256" key="1">
    <source>
        <dbReference type="ARBA" id="ARBA00004831"/>
    </source>
</evidence>
<comment type="function">
    <text evidence="5 8">Catalyzes the oxidation of uric acid to 5-hydroxyisourate, which is further processed to form (S)-allantoin.</text>
</comment>
<feature type="binding site" evidence="7">
    <location>
        <position position="68"/>
    </location>
    <ligand>
        <name>urate</name>
        <dbReference type="ChEBI" id="CHEBI:17775"/>
    </ligand>
</feature>
<comment type="pathway">
    <text evidence="1 5">Purine metabolism; urate degradation; (S)-allantoin from urate: step 1/3.</text>
</comment>
<dbReference type="SUPFAM" id="SSF55620">
    <property type="entry name" value="Tetrahydrobiopterin biosynthesis enzymes-like"/>
    <property type="match status" value="2"/>
</dbReference>
<dbReference type="InterPro" id="IPR002042">
    <property type="entry name" value="Uricase"/>
</dbReference>
<feature type="binding site" evidence="7">
    <location>
        <position position="69"/>
    </location>
    <ligand>
        <name>5-hydroxyisourate</name>
        <dbReference type="ChEBI" id="CHEBI:18072"/>
    </ligand>
</feature>
<evidence type="ECO:0000256" key="8">
    <source>
        <dbReference type="RuleBase" id="RU004455"/>
    </source>
</evidence>
<protein>
    <recommendedName>
        <fullName evidence="5 8">Uricase</fullName>
        <ecNumber evidence="5 8">1.7.3.3</ecNumber>
    </recommendedName>
    <alternativeName>
        <fullName evidence="5">Urate oxidase</fullName>
    </alternativeName>
</protein>
<dbReference type="GO" id="GO:0019628">
    <property type="term" value="P:urate catabolic process"/>
    <property type="evidence" value="ECO:0007669"/>
    <property type="project" value="UniProtKB-UniPathway"/>
</dbReference>
<feature type="binding site" evidence="7">
    <location>
        <position position="234"/>
    </location>
    <ligand>
        <name>5-hydroxyisourate</name>
        <dbReference type="ChEBI" id="CHEBI:18072"/>
    </ligand>
</feature>
<evidence type="ECO:0000256" key="7">
    <source>
        <dbReference type="PIRSR" id="PIRSR000241-2"/>
    </source>
</evidence>
<feature type="binding site" evidence="7">
    <location>
        <position position="260"/>
    </location>
    <ligand>
        <name>urate</name>
        <dbReference type="ChEBI" id="CHEBI:17775"/>
    </ligand>
</feature>
<dbReference type="Pfam" id="PF01014">
    <property type="entry name" value="Uricase"/>
    <property type="match status" value="2"/>
</dbReference>
<evidence type="ECO:0000256" key="4">
    <source>
        <dbReference type="ARBA" id="ARBA00023002"/>
    </source>
</evidence>
<feature type="binding site" evidence="7">
    <location>
        <position position="186"/>
    </location>
    <ligand>
        <name>urate</name>
        <dbReference type="ChEBI" id="CHEBI:17775"/>
    </ligand>
</feature>
<evidence type="ECO:0000313" key="9">
    <source>
        <dbReference type="EMBL" id="SDH31451.1"/>
    </source>
</evidence>
<feature type="active site" description="Charge relay system" evidence="6">
    <location>
        <position position="23"/>
    </location>
</feature>
<keyword evidence="4 5" id="KW-0560">Oxidoreductase</keyword>
<dbReference type="PANTHER" id="PTHR42874:SF1">
    <property type="entry name" value="URICASE"/>
    <property type="match status" value="1"/>
</dbReference>
<feature type="binding site" evidence="7">
    <location>
        <position position="169"/>
    </location>
    <ligand>
        <name>5-hydroxyisourate</name>
        <dbReference type="ChEBI" id="CHEBI:18072"/>
    </ligand>
</feature>
<feature type="active site" description="Charge relay system" evidence="6">
    <location>
        <position position="68"/>
    </location>
</feature>
<dbReference type="EMBL" id="FNDN01000001">
    <property type="protein sequence ID" value="SDH31451.1"/>
    <property type="molecule type" value="Genomic_DNA"/>
</dbReference>
<evidence type="ECO:0000256" key="3">
    <source>
        <dbReference type="ARBA" id="ARBA00022631"/>
    </source>
</evidence>
<evidence type="ECO:0000256" key="6">
    <source>
        <dbReference type="PIRSR" id="PIRSR000241-1"/>
    </source>
</evidence>
<dbReference type="GO" id="GO:0006144">
    <property type="term" value="P:purine nucleobase metabolic process"/>
    <property type="evidence" value="ECO:0007669"/>
    <property type="project" value="UniProtKB-KW"/>
</dbReference>
<dbReference type="AlphaFoldDB" id="A0A1G8BEC1"/>
<evidence type="ECO:0000256" key="5">
    <source>
        <dbReference type="PIRNR" id="PIRNR000241"/>
    </source>
</evidence>
<comment type="similarity">
    <text evidence="2 5 8">Belongs to the uricase family.</text>
</comment>